<dbReference type="AlphaFoldDB" id="A0A5P6P139"/>
<protein>
    <submittedName>
        <fullName evidence="1">Uncharacterized protein</fullName>
    </submittedName>
</protein>
<dbReference type="Proteomes" id="UP000325641">
    <property type="component" value="Chromosome"/>
</dbReference>
<evidence type="ECO:0000313" key="1">
    <source>
        <dbReference type="EMBL" id="QFI71193.1"/>
    </source>
</evidence>
<sequence>MTWSRGFDEPIALTDGRELVTLRDAGDYISALPAPTQKRPEWQAATETLLLVAEHGGDPMLARIGMMRALNAGKPAPVVERTKTARTYRLIR</sequence>
<gene>
    <name evidence="1" type="ORF">F8237_01675</name>
</gene>
<accession>A0A5P6P139</accession>
<dbReference type="KEGG" id="bbet:F8237_01675"/>
<proteinExistence type="predicted"/>
<dbReference type="EMBL" id="CP044543">
    <property type="protein sequence ID" value="QFI71193.1"/>
    <property type="molecule type" value="Genomic_DNA"/>
</dbReference>
<dbReference type="OrthoDB" id="8241295at2"/>
<organism evidence="1 2">
    <name type="scientific">Bradyrhizobium betae</name>
    <dbReference type="NCBI Taxonomy" id="244734"/>
    <lineage>
        <taxon>Bacteria</taxon>
        <taxon>Pseudomonadati</taxon>
        <taxon>Pseudomonadota</taxon>
        <taxon>Alphaproteobacteria</taxon>
        <taxon>Hyphomicrobiales</taxon>
        <taxon>Nitrobacteraceae</taxon>
        <taxon>Bradyrhizobium</taxon>
    </lineage>
</organism>
<name>A0A5P6P139_9BRAD</name>
<reference evidence="2" key="1">
    <citation type="submission" date="2019-10" db="EMBL/GenBank/DDBJ databases">
        <title>Complete Genome Sequence of Bradyrhizobium betae type strain PL7HG1T.</title>
        <authorList>
            <person name="Bromfield E.S.P."/>
            <person name="Cloutier S."/>
        </authorList>
    </citation>
    <scope>NUCLEOTIDE SEQUENCE [LARGE SCALE GENOMIC DNA]</scope>
    <source>
        <strain evidence="2">PL7HG1</strain>
    </source>
</reference>
<evidence type="ECO:0000313" key="2">
    <source>
        <dbReference type="Proteomes" id="UP000325641"/>
    </source>
</evidence>
<dbReference type="RefSeq" id="WP_151642103.1">
    <property type="nucleotide sequence ID" value="NZ_CP044543.1"/>
</dbReference>